<evidence type="ECO:0000313" key="2">
    <source>
        <dbReference type="EMBL" id="CBX27908.1"/>
    </source>
</evidence>
<evidence type="ECO:0000256" key="1">
    <source>
        <dbReference type="SAM" id="Phobius"/>
    </source>
</evidence>
<protein>
    <recommendedName>
        <fullName evidence="3">General secretion pathway protein M</fullName>
    </recommendedName>
</protein>
<dbReference type="InterPro" id="IPR014717">
    <property type="entry name" value="Transl_elong_EF1B/ribsomal_bS6"/>
</dbReference>
<keyword evidence="1" id="KW-0812">Transmembrane</keyword>
<name>E1YBG4_9BACT</name>
<reference evidence="2" key="1">
    <citation type="journal article" date="2011" name="Environ. Microbiol.">
        <title>Genomic insights into the metabolic potential of the polycyclic aromatic hydrocarbon degrading sulfate-reducing Deltaproteobacterium N47.</title>
        <authorList>
            <person name="Bergmann F."/>
            <person name="Selesi D."/>
            <person name="Weinmaier T."/>
            <person name="Tischler P."/>
            <person name="Rattei T."/>
            <person name="Meckenstock R.U."/>
        </authorList>
    </citation>
    <scope>NUCLEOTIDE SEQUENCE</scope>
</reference>
<keyword evidence="1" id="KW-0472">Membrane</keyword>
<sequence length="180" mass="20159">MEENSKQKKIRLIGIHIILILALLRFLVYPLHGVVAAKKAVFAEQYEAYQLRNSLLARQIAQPERKAKPVIDKSAVDTYLYDKEKGISYIQADVLEWLIAYAQEKGLTVLNFELPEASAGKDLTEISVLIRLSGNADALIDTLKVAGEQKRALKLKSLEITRSGKGLAMFLTISAFRMEI</sequence>
<proteinExistence type="predicted"/>
<gene>
    <name evidence="2" type="ORF">N47_G32320</name>
</gene>
<feature type="transmembrane region" description="Helical" evidence="1">
    <location>
        <begin position="12"/>
        <end position="31"/>
    </location>
</feature>
<organism evidence="2">
    <name type="scientific">uncultured Desulfobacterium sp</name>
    <dbReference type="NCBI Taxonomy" id="201089"/>
    <lineage>
        <taxon>Bacteria</taxon>
        <taxon>Pseudomonadati</taxon>
        <taxon>Thermodesulfobacteriota</taxon>
        <taxon>Desulfobacteria</taxon>
        <taxon>Desulfobacterales</taxon>
        <taxon>Desulfobacteriaceae</taxon>
        <taxon>Desulfobacterium</taxon>
        <taxon>environmental samples</taxon>
    </lineage>
</organism>
<accession>E1YBG4</accession>
<keyword evidence="1" id="KW-1133">Transmembrane helix</keyword>
<dbReference type="EMBL" id="FR695868">
    <property type="protein sequence ID" value="CBX27908.1"/>
    <property type="molecule type" value="Genomic_DNA"/>
</dbReference>
<dbReference type="AlphaFoldDB" id="E1YBG4"/>
<dbReference type="Gene3D" id="3.30.70.60">
    <property type="match status" value="1"/>
</dbReference>
<evidence type="ECO:0008006" key="3">
    <source>
        <dbReference type="Google" id="ProtNLM"/>
    </source>
</evidence>